<keyword evidence="3" id="KW-1185">Reference proteome</keyword>
<sequence length="127" mass="14370">MRARHNQDLRIRRRIEAAIEQLIALLDSFDPDPDLEPYLAGTGGSHKPLDDREADDSDLEPYPAWTVGEAAHGDYSTEGMADLEEQHDREHDECDGETDQWSIDCDVPQFGQQWHGHVMPGEHSTCC</sequence>
<evidence type="ECO:0000313" key="2">
    <source>
        <dbReference type="EMBL" id="MBT1155709.1"/>
    </source>
</evidence>
<reference evidence="2" key="1">
    <citation type="journal article" date="2021" name="Microorganisms">
        <title>Phylogenomic Reconstruction and Metabolic Potential of the Genus Aminobacter.</title>
        <authorList>
            <person name="Artuso I."/>
            <person name="Turrini P."/>
            <person name="Pirolo M."/>
            <person name="Lugli G.A."/>
            <person name="Ventura M."/>
            <person name="Visca P."/>
        </authorList>
    </citation>
    <scope>NUCLEOTIDE SEQUENCE</scope>
    <source>
        <strain evidence="2">LMG 26462</strain>
    </source>
</reference>
<organism evidence="2 3">
    <name type="scientific">Aminobacter anthyllidis</name>
    <dbReference type="NCBI Taxonomy" id="1035067"/>
    <lineage>
        <taxon>Bacteria</taxon>
        <taxon>Pseudomonadati</taxon>
        <taxon>Pseudomonadota</taxon>
        <taxon>Alphaproteobacteria</taxon>
        <taxon>Hyphomicrobiales</taxon>
        <taxon>Phyllobacteriaceae</taxon>
        <taxon>Aminobacter</taxon>
    </lineage>
</organism>
<feature type="region of interest" description="Disordered" evidence="1">
    <location>
        <begin position="29"/>
        <end position="100"/>
    </location>
</feature>
<dbReference type="EMBL" id="JAFLWW010000002">
    <property type="protein sequence ID" value="MBT1155709.1"/>
    <property type="molecule type" value="Genomic_DNA"/>
</dbReference>
<evidence type="ECO:0000256" key="1">
    <source>
        <dbReference type="SAM" id="MobiDB-lite"/>
    </source>
</evidence>
<gene>
    <name evidence="2" type="ORF">J1C56_08905</name>
</gene>
<proteinExistence type="predicted"/>
<accession>A0A9X1A9E3</accession>
<evidence type="ECO:0000313" key="3">
    <source>
        <dbReference type="Proteomes" id="UP001138921"/>
    </source>
</evidence>
<name>A0A9X1A9E3_9HYPH</name>
<dbReference type="AlphaFoldDB" id="A0A9X1A9E3"/>
<reference evidence="2" key="2">
    <citation type="submission" date="2021-03" db="EMBL/GenBank/DDBJ databases">
        <authorList>
            <person name="Artuso I."/>
            <person name="Turrini P."/>
            <person name="Pirolo M."/>
            <person name="Lugli G.A."/>
            <person name="Ventura M."/>
            <person name="Visca P."/>
        </authorList>
    </citation>
    <scope>NUCLEOTIDE SEQUENCE</scope>
    <source>
        <strain evidence="2">LMG 26462</strain>
    </source>
</reference>
<dbReference type="RefSeq" id="WP_214387990.1">
    <property type="nucleotide sequence ID" value="NZ_JAFLWW010000002.1"/>
</dbReference>
<dbReference type="Proteomes" id="UP001138921">
    <property type="component" value="Unassembled WGS sequence"/>
</dbReference>
<protein>
    <submittedName>
        <fullName evidence="2">Uncharacterized protein</fullName>
    </submittedName>
</protein>
<comment type="caution">
    <text evidence="2">The sequence shown here is derived from an EMBL/GenBank/DDBJ whole genome shotgun (WGS) entry which is preliminary data.</text>
</comment>